<name>A0A4Q7E7L3_9CYAN</name>
<proteinExistence type="predicted"/>
<gene>
    <name evidence="1" type="ORF">DYY88_10350</name>
</gene>
<dbReference type="EMBL" id="QVFV01000002">
    <property type="protein sequence ID" value="RZM79150.1"/>
    <property type="molecule type" value="Genomic_DNA"/>
</dbReference>
<protein>
    <submittedName>
        <fullName evidence="1">Uncharacterized protein</fullName>
    </submittedName>
</protein>
<reference evidence="1 2" key="1">
    <citation type="submission" date="2018-11" db="EMBL/GenBank/DDBJ databases">
        <title>Whole genome sequencing of an environmental sample.</title>
        <authorList>
            <person name="Sarangi A.N."/>
            <person name="Singh D."/>
            <person name="Tripathy S."/>
        </authorList>
    </citation>
    <scope>NUCLEOTIDE SEQUENCE [LARGE SCALE GENOMIC DNA]</scope>
    <source>
        <strain evidence="1 2">Lakshadweep</strain>
    </source>
</reference>
<evidence type="ECO:0000313" key="1">
    <source>
        <dbReference type="EMBL" id="RZM79150.1"/>
    </source>
</evidence>
<evidence type="ECO:0000313" key="2">
    <source>
        <dbReference type="Proteomes" id="UP000292459"/>
    </source>
</evidence>
<dbReference type="RefSeq" id="WP_130199392.1">
    <property type="nucleotide sequence ID" value="NZ_QVFV01000002.1"/>
</dbReference>
<organism evidence="1 2">
    <name type="scientific">Leptolyngbya iicbica LK</name>
    <dbReference type="NCBI Taxonomy" id="2294035"/>
    <lineage>
        <taxon>Bacteria</taxon>
        <taxon>Bacillati</taxon>
        <taxon>Cyanobacteriota</taxon>
        <taxon>Cyanophyceae</taxon>
        <taxon>Leptolyngbyales</taxon>
        <taxon>Leptolyngbyaceae</taxon>
        <taxon>Leptolyngbya group</taxon>
        <taxon>Leptolyngbya</taxon>
        <taxon>Leptolyngbya iicbica</taxon>
    </lineage>
</organism>
<dbReference type="Proteomes" id="UP000292459">
    <property type="component" value="Unassembled WGS sequence"/>
</dbReference>
<sequence length="69" mass="7640">MTKTESEAEHFMAEIGAEDVSIEDWSGSRPGKEYENYVCSFGITALTPKQLNRVADSLGVALIYIEPDE</sequence>
<comment type="caution">
    <text evidence="1">The sequence shown here is derived from an EMBL/GenBank/DDBJ whole genome shotgun (WGS) entry which is preliminary data.</text>
</comment>
<dbReference type="AlphaFoldDB" id="A0A4Q7E7L3"/>
<accession>A0A4Q7E7L3</accession>
<keyword evidence="2" id="KW-1185">Reference proteome</keyword>